<keyword evidence="3 12" id="KW-0436">Ligase</keyword>
<dbReference type="RefSeq" id="WP_130451197.1">
    <property type="nucleotide sequence ID" value="NZ_SHLA01000001.1"/>
</dbReference>
<feature type="active site" evidence="13">
    <location>
        <position position="291"/>
    </location>
</feature>
<keyword evidence="11 12" id="KW-0961">Cell wall biogenesis/degradation</keyword>
<dbReference type="InterPro" id="IPR011127">
    <property type="entry name" value="Dala_Dala_lig_N"/>
</dbReference>
<dbReference type="GO" id="GO:0008716">
    <property type="term" value="F:D-alanine-D-alanine ligase activity"/>
    <property type="evidence" value="ECO:0007669"/>
    <property type="project" value="UniProtKB-UniRule"/>
</dbReference>
<dbReference type="Gene3D" id="3.30.1490.20">
    <property type="entry name" value="ATP-grasp fold, A domain"/>
    <property type="match status" value="1"/>
</dbReference>
<feature type="active site" evidence="13">
    <location>
        <position position="15"/>
    </location>
</feature>
<comment type="caution">
    <text evidence="17">The sequence shown here is derived from an EMBL/GenBank/DDBJ whole genome shotgun (WGS) entry which is preliminary data.</text>
</comment>
<dbReference type="InterPro" id="IPR011095">
    <property type="entry name" value="Dala_Dala_lig_C"/>
</dbReference>
<evidence type="ECO:0000256" key="5">
    <source>
        <dbReference type="ARBA" id="ARBA00022741"/>
    </source>
</evidence>
<dbReference type="Proteomes" id="UP000292685">
    <property type="component" value="Unassembled WGS sequence"/>
</dbReference>
<evidence type="ECO:0000256" key="10">
    <source>
        <dbReference type="ARBA" id="ARBA00023211"/>
    </source>
</evidence>
<dbReference type="HAMAP" id="MF_00047">
    <property type="entry name" value="Dala_Dala_lig"/>
    <property type="match status" value="1"/>
</dbReference>
<keyword evidence="12" id="KW-0963">Cytoplasm</keyword>
<dbReference type="PANTHER" id="PTHR23132:SF25">
    <property type="entry name" value="D-ALANINE--D-ALANINE LIGASE A"/>
    <property type="match status" value="1"/>
</dbReference>
<dbReference type="InterPro" id="IPR000291">
    <property type="entry name" value="D-Ala_lig_Van_CS"/>
</dbReference>
<dbReference type="PROSITE" id="PS00843">
    <property type="entry name" value="DALA_DALA_LIGASE_1"/>
    <property type="match status" value="1"/>
</dbReference>
<evidence type="ECO:0000256" key="13">
    <source>
        <dbReference type="PIRSR" id="PIRSR039102-1"/>
    </source>
</evidence>
<dbReference type="EMBL" id="SHLA01000001">
    <property type="protein sequence ID" value="RZU62655.1"/>
    <property type="molecule type" value="Genomic_DNA"/>
</dbReference>
<dbReference type="SUPFAM" id="SSF52440">
    <property type="entry name" value="PreATP-grasp domain"/>
    <property type="match status" value="1"/>
</dbReference>
<comment type="subcellular location">
    <subcellularLocation>
        <location evidence="12">Cytoplasm</location>
    </subcellularLocation>
</comment>
<feature type="binding site" evidence="14">
    <location>
        <position position="282"/>
    </location>
    <ligand>
        <name>Mg(2+)</name>
        <dbReference type="ChEBI" id="CHEBI:18420"/>
        <label>2</label>
    </ligand>
</feature>
<feature type="domain" description="ATP-grasp" evidence="16">
    <location>
        <begin position="119"/>
        <end position="313"/>
    </location>
</feature>
<dbReference type="GO" id="GO:0009252">
    <property type="term" value="P:peptidoglycan biosynthetic process"/>
    <property type="evidence" value="ECO:0007669"/>
    <property type="project" value="UniProtKB-UniRule"/>
</dbReference>
<dbReference type="Pfam" id="PF01820">
    <property type="entry name" value="Dala_Dala_lig_N"/>
    <property type="match status" value="1"/>
</dbReference>
<dbReference type="PROSITE" id="PS50975">
    <property type="entry name" value="ATP_GRASP"/>
    <property type="match status" value="1"/>
</dbReference>
<proteinExistence type="inferred from homology"/>
<sequence>MSRHVVVIGGGSTAEHEVSLGTAAAVEHALSASGFTVTSVTIGRDGRWSQDAAPLGATPSDSLAAALPLIEGADVVFPAIHGVGGEDGTLAALCALLHKPVVGSGLRAGAIGMDKWATKAAAQALGIRTAPGRLITAEAVEDVDFERPVVVKPASAGSSYGVGLAEDAAQFRAALAEARRYDDRILVEDVVVGREIDVAVLREADGRRWAPPPLEIHAQGLFDTATKYDGSARFVVPADLTETDCGALTRAALALFDALGCAGVARLDFFLTQNGPVLNEINTMPGMTAESQVPRMFAAAGVGYEDLVTRLVAAATVPAAPGTVFSPDRG</sequence>
<gene>
    <name evidence="12" type="primary">ddl</name>
    <name evidence="17" type="ORF">EV380_2253</name>
</gene>
<dbReference type="GO" id="GO:0071555">
    <property type="term" value="P:cell wall organization"/>
    <property type="evidence" value="ECO:0007669"/>
    <property type="project" value="UniProtKB-KW"/>
</dbReference>
<keyword evidence="5 15" id="KW-0547">Nucleotide-binding</keyword>
<dbReference type="InterPro" id="IPR011761">
    <property type="entry name" value="ATP-grasp"/>
</dbReference>
<keyword evidence="4 14" id="KW-0479">Metal-binding</keyword>
<dbReference type="GO" id="GO:0046872">
    <property type="term" value="F:metal ion binding"/>
    <property type="evidence" value="ECO:0007669"/>
    <property type="project" value="UniProtKB-KW"/>
</dbReference>
<evidence type="ECO:0000259" key="16">
    <source>
        <dbReference type="PROSITE" id="PS50975"/>
    </source>
</evidence>
<comment type="catalytic activity">
    <reaction evidence="12">
        <text>2 D-alanine + ATP = D-alanyl-D-alanine + ADP + phosphate + H(+)</text>
        <dbReference type="Rhea" id="RHEA:11224"/>
        <dbReference type="ChEBI" id="CHEBI:15378"/>
        <dbReference type="ChEBI" id="CHEBI:30616"/>
        <dbReference type="ChEBI" id="CHEBI:43474"/>
        <dbReference type="ChEBI" id="CHEBI:57416"/>
        <dbReference type="ChEBI" id="CHEBI:57822"/>
        <dbReference type="ChEBI" id="CHEBI:456216"/>
        <dbReference type="EC" id="6.3.2.4"/>
    </reaction>
</comment>
<dbReference type="OrthoDB" id="9813261at2"/>
<keyword evidence="7 14" id="KW-0460">Magnesium</keyword>
<dbReference type="AlphaFoldDB" id="A0A4Q8AFZ0"/>
<dbReference type="GO" id="GO:0008360">
    <property type="term" value="P:regulation of cell shape"/>
    <property type="evidence" value="ECO:0007669"/>
    <property type="project" value="UniProtKB-KW"/>
</dbReference>
<evidence type="ECO:0000256" key="7">
    <source>
        <dbReference type="ARBA" id="ARBA00022842"/>
    </source>
</evidence>
<protein>
    <recommendedName>
        <fullName evidence="12">D-alanine--D-alanine ligase</fullName>
        <ecNumber evidence="12">6.3.2.4</ecNumber>
    </recommendedName>
    <alternativeName>
        <fullName evidence="12">D-Ala-D-Ala ligase</fullName>
    </alternativeName>
    <alternativeName>
        <fullName evidence="12">D-alanylalanine synthetase</fullName>
    </alternativeName>
</protein>
<feature type="binding site" evidence="14">
    <location>
        <position position="268"/>
    </location>
    <ligand>
        <name>Mg(2+)</name>
        <dbReference type="ChEBI" id="CHEBI:18420"/>
        <label>1</label>
    </ligand>
</feature>
<dbReference type="EC" id="6.3.2.4" evidence="12"/>
<dbReference type="NCBIfam" id="TIGR01205">
    <property type="entry name" value="D_ala_D_alaTIGR"/>
    <property type="match status" value="1"/>
</dbReference>
<evidence type="ECO:0000256" key="6">
    <source>
        <dbReference type="ARBA" id="ARBA00022840"/>
    </source>
</evidence>
<name>A0A4Q8AFZ0_9MICC</name>
<comment type="cofactor">
    <cofactor evidence="14">
        <name>Mg(2+)</name>
        <dbReference type="ChEBI" id="CHEBI:18420"/>
    </cofactor>
    <cofactor evidence="14">
        <name>Mn(2+)</name>
        <dbReference type="ChEBI" id="CHEBI:29035"/>
    </cofactor>
    <text evidence="14">Binds 2 magnesium or manganese ions per subunit.</text>
</comment>
<dbReference type="GO" id="GO:0005829">
    <property type="term" value="C:cytosol"/>
    <property type="evidence" value="ECO:0007669"/>
    <property type="project" value="TreeGrafter"/>
</dbReference>
<comment type="function">
    <text evidence="12">Cell wall formation.</text>
</comment>
<evidence type="ECO:0000256" key="4">
    <source>
        <dbReference type="ARBA" id="ARBA00022723"/>
    </source>
</evidence>
<evidence type="ECO:0000256" key="14">
    <source>
        <dbReference type="PIRSR" id="PIRSR039102-3"/>
    </source>
</evidence>
<evidence type="ECO:0000256" key="9">
    <source>
        <dbReference type="ARBA" id="ARBA00022984"/>
    </source>
</evidence>
<dbReference type="Gene3D" id="3.40.50.20">
    <property type="match status" value="1"/>
</dbReference>
<evidence type="ECO:0000256" key="11">
    <source>
        <dbReference type="ARBA" id="ARBA00023316"/>
    </source>
</evidence>
<dbReference type="InterPro" id="IPR013815">
    <property type="entry name" value="ATP_grasp_subdomain_1"/>
</dbReference>
<feature type="active site" evidence="13">
    <location>
        <position position="158"/>
    </location>
</feature>
<keyword evidence="9 12" id="KW-0573">Peptidoglycan synthesis</keyword>
<keyword evidence="6 15" id="KW-0067">ATP-binding</keyword>
<evidence type="ECO:0000256" key="15">
    <source>
        <dbReference type="PROSITE-ProRule" id="PRU00409"/>
    </source>
</evidence>
<evidence type="ECO:0000313" key="18">
    <source>
        <dbReference type="Proteomes" id="UP000292685"/>
    </source>
</evidence>
<dbReference type="Pfam" id="PF07478">
    <property type="entry name" value="Dala_Dala_lig_C"/>
    <property type="match status" value="1"/>
</dbReference>
<dbReference type="PANTHER" id="PTHR23132">
    <property type="entry name" value="D-ALANINE--D-ALANINE LIGASE"/>
    <property type="match status" value="1"/>
</dbReference>
<evidence type="ECO:0000313" key="17">
    <source>
        <dbReference type="EMBL" id="RZU62655.1"/>
    </source>
</evidence>
<accession>A0A4Q8AFZ0</accession>
<organism evidence="17 18">
    <name type="scientific">Zhihengliuella halotolerans</name>
    <dbReference type="NCBI Taxonomy" id="370736"/>
    <lineage>
        <taxon>Bacteria</taxon>
        <taxon>Bacillati</taxon>
        <taxon>Actinomycetota</taxon>
        <taxon>Actinomycetes</taxon>
        <taxon>Micrococcales</taxon>
        <taxon>Micrococcaceae</taxon>
        <taxon>Zhihengliuella</taxon>
    </lineage>
</organism>
<dbReference type="Gene3D" id="3.30.470.20">
    <property type="entry name" value="ATP-grasp fold, B domain"/>
    <property type="match status" value="1"/>
</dbReference>
<feature type="binding site" evidence="14">
    <location>
        <position position="280"/>
    </location>
    <ligand>
        <name>Mg(2+)</name>
        <dbReference type="ChEBI" id="CHEBI:18420"/>
        <label>1</label>
    </ligand>
</feature>
<dbReference type="GO" id="GO:0005524">
    <property type="term" value="F:ATP binding"/>
    <property type="evidence" value="ECO:0007669"/>
    <property type="project" value="UniProtKB-UniRule"/>
</dbReference>
<dbReference type="SUPFAM" id="SSF56059">
    <property type="entry name" value="Glutathione synthetase ATP-binding domain-like"/>
    <property type="match status" value="1"/>
</dbReference>
<evidence type="ECO:0000256" key="8">
    <source>
        <dbReference type="ARBA" id="ARBA00022960"/>
    </source>
</evidence>
<evidence type="ECO:0000256" key="1">
    <source>
        <dbReference type="ARBA" id="ARBA00001936"/>
    </source>
</evidence>
<comment type="similarity">
    <text evidence="2 12">Belongs to the D-alanine--D-alanine ligase family.</text>
</comment>
<comment type="pathway">
    <text evidence="12">Cell wall biogenesis; peptidoglycan biosynthesis.</text>
</comment>
<keyword evidence="10 14" id="KW-0464">Manganese</keyword>
<dbReference type="InterPro" id="IPR005905">
    <property type="entry name" value="D_ala_D_ala"/>
</dbReference>
<evidence type="ECO:0000256" key="3">
    <source>
        <dbReference type="ARBA" id="ARBA00022598"/>
    </source>
</evidence>
<keyword evidence="8 12" id="KW-0133">Cell shape</keyword>
<keyword evidence="18" id="KW-1185">Reference proteome</keyword>
<feature type="binding site" evidence="14">
    <location>
        <position position="280"/>
    </location>
    <ligand>
        <name>Mg(2+)</name>
        <dbReference type="ChEBI" id="CHEBI:18420"/>
        <label>2</label>
    </ligand>
</feature>
<dbReference type="PIRSF" id="PIRSF039102">
    <property type="entry name" value="Ddl/VanB"/>
    <property type="match status" value="1"/>
</dbReference>
<evidence type="ECO:0000256" key="2">
    <source>
        <dbReference type="ARBA" id="ARBA00010871"/>
    </source>
</evidence>
<dbReference type="PROSITE" id="PS00844">
    <property type="entry name" value="DALA_DALA_LIGASE_2"/>
    <property type="match status" value="1"/>
</dbReference>
<reference evidence="17 18" key="1">
    <citation type="submission" date="2019-02" db="EMBL/GenBank/DDBJ databases">
        <title>Sequencing the genomes of 1000 actinobacteria strains.</title>
        <authorList>
            <person name="Klenk H.-P."/>
        </authorList>
    </citation>
    <scope>NUCLEOTIDE SEQUENCE [LARGE SCALE GENOMIC DNA]</scope>
    <source>
        <strain evidence="17 18">DSM 17364</strain>
    </source>
</reference>
<dbReference type="InterPro" id="IPR016185">
    <property type="entry name" value="PreATP-grasp_dom_sf"/>
</dbReference>
<comment type="cofactor">
    <cofactor evidence="1">
        <name>Mn(2+)</name>
        <dbReference type="ChEBI" id="CHEBI:29035"/>
    </cofactor>
</comment>
<evidence type="ECO:0000256" key="12">
    <source>
        <dbReference type="HAMAP-Rule" id="MF_00047"/>
    </source>
</evidence>
<dbReference type="UniPathway" id="UPA00219"/>